<keyword evidence="4" id="KW-0472">Membrane</keyword>
<evidence type="ECO:0000256" key="1">
    <source>
        <dbReference type="ARBA" id="ARBA00005988"/>
    </source>
</evidence>
<dbReference type="PROSITE" id="PS52035">
    <property type="entry name" value="PEPTIDASE_M14"/>
    <property type="match status" value="2"/>
</dbReference>
<feature type="transmembrane region" description="Helical" evidence="4">
    <location>
        <begin position="975"/>
        <end position="997"/>
    </location>
</feature>
<reference evidence="6" key="1">
    <citation type="submission" date="2022-11" db="EMBL/GenBank/DDBJ databases">
        <title>Centuries of genome instability and evolution in soft-shell clam transmissible cancer (bioRxiv).</title>
        <authorList>
            <person name="Hart S.F.M."/>
            <person name="Yonemitsu M.A."/>
            <person name="Giersch R.M."/>
            <person name="Beal B.F."/>
            <person name="Arriagada G."/>
            <person name="Davis B.W."/>
            <person name="Ostrander E.A."/>
            <person name="Goff S.P."/>
            <person name="Metzger M.J."/>
        </authorList>
    </citation>
    <scope>NUCLEOTIDE SEQUENCE</scope>
    <source>
        <strain evidence="6">MELC-2E11</strain>
        <tissue evidence="6">Siphon/mantle</tissue>
    </source>
</reference>
<dbReference type="Pfam" id="PF13620">
    <property type="entry name" value="CarboxypepD_reg"/>
    <property type="match status" value="2"/>
</dbReference>
<evidence type="ECO:0000256" key="2">
    <source>
        <dbReference type="ARBA" id="ARBA00023180"/>
    </source>
</evidence>
<dbReference type="SMART" id="SM00631">
    <property type="entry name" value="Zn_pept"/>
    <property type="match status" value="2"/>
</dbReference>
<evidence type="ECO:0000313" key="7">
    <source>
        <dbReference type="Proteomes" id="UP001164746"/>
    </source>
</evidence>
<dbReference type="CDD" id="cd11308">
    <property type="entry name" value="Peptidase_M14NE-CP-C_like"/>
    <property type="match status" value="2"/>
</dbReference>
<dbReference type="InterPro" id="IPR050753">
    <property type="entry name" value="Peptidase_M14_domain"/>
</dbReference>
<gene>
    <name evidence="6" type="ORF">MAR_007844</name>
</gene>
<feature type="domain" description="Peptidase M14" evidence="5">
    <location>
        <begin position="612"/>
        <end position="897"/>
    </location>
</feature>
<evidence type="ECO:0000256" key="3">
    <source>
        <dbReference type="PROSITE-ProRule" id="PRU01379"/>
    </source>
</evidence>
<keyword evidence="2" id="KW-0325">Glycoprotein</keyword>
<dbReference type="InterPro" id="IPR057246">
    <property type="entry name" value="CARBOXYPEPT_ZN_1"/>
</dbReference>
<sequence length="1083" mass="121244">MEQIHTGINGQVVDAETGEAIPGAVISVVNINHNITADKHGYFWRLLVEGQYRFQVVKEGKPTASNAVYTLDMLVSQINRLRDSAHRETMTFTEPAAFKHHNQQELEYLLHHYSEEFPHITRLYDIGSSVEGRTLWVLEISDNPGKHELGEPEFKYIGNMHGNEVVGREMLIMLIDLLCKNYARGMQDYNYVHTSCFEITIEVHKGVRGFVVDAATKSPIANASIEVEGIDHTVYTASGGDYWRLLAPGDYNLKASGPGYEAKTVAVHVSFDAATVVNFTLTKSPVLTWSDEEDFNIKENVDKKYLNNQEIQDELRMLAVPNSEIMEYKIIHKTPAGWAVPLVHLSKQLTNHDEDKPHLLLIGGLHGDDPVTIEMLMRLIRHILQGYLQEDPEIMQLLTMAHIHILPVLDPDGIFMAKLGDCSGAQNTGTSEFHSLSLLTLARAFADELPTIYSKDTCSRDLPSGIVHGSELKGDSNAVMMDEVYNTYHSLWLSIHMSCCKYPPGEKLPEIWMNTLTPMVNLMKTAVQGAHGKVTNGKGEILSNAEVKIDQHVHTHPTSPTGEFFFIMTEGSHIIELSAPGYETLTQRVLVEKNKVAHLQEIRLDQEVSKFQYHSYNNLRNFAKNLTQVCGKRLAAKNFGKSTSGQDLWMMEFGPDGDELVPSVLLVGGLHGDEGVGYEMSVQLVEHLCDNAEKDFLVKELLQSTRLHIIPTLNPDGLQLSEAGKCKSTTGHTNSNNRDLDQTFIVQDVNMTGVQEKETVALLDWLKTSINPTVTVIIRGGDMMVLYPHHTKTAPLGEVEKKRLINLGLAYTTVHPDMGNNNFRCNVSRGSMPVEMGILEASSYHTHSGSLMDYVYDTMHSAAISVYMSCCKYPAQDQLLDLWKQNRKPLVTVLKQASRSMHGVVKNTQRESMSRASLTIEGSTQIYPVDEQGRFWIYLAPGQYKTVTVEKDFESVEMTLTMEKEEVIVGYTRTFMVVGISIIVLLLFLVITTIMCLRNRKSTPYSSVGFRRLNVDDSDEDEIFGYLQEDSVIMQLLTMAHFHILPVLDPDGIFMAKLGDCSGAQNTGTSEFHSLSLLADKLT</sequence>
<dbReference type="SUPFAM" id="SSF53187">
    <property type="entry name" value="Zn-dependent exopeptidases"/>
    <property type="match status" value="3"/>
</dbReference>
<protein>
    <submittedName>
        <fullName evidence="6">CBPD-like protein</fullName>
    </submittedName>
</protein>
<comment type="caution">
    <text evidence="3">Lacks conserved residue(s) required for the propagation of feature annotation.</text>
</comment>
<dbReference type="Pfam" id="PF00246">
    <property type="entry name" value="Peptidase_M14"/>
    <property type="match status" value="3"/>
</dbReference>
<keyword evidence="4" id="KW-1133">Transmembrane helix</keyword>
<feature type="domain" description="Peptidase M14" evidence="5">
    <location>
        <begin position="99"/>
        <end position="526"/>
    </location>
</feature>
<accession>A0ABY7E283</accession>
<dbReference type="InterPro" id="IPR008969">
    <property type="entry name" value="CarboxyPept-like_regulatory"/>
</dbReference>
<dbReference type="Gene3D" id="2.60.40.1120">
    <property type="entry name" value="Carboxypeptidase-like, regulatory domain"/>
    <property type="match status" value="4"/>
</dbReference>
<comment type="similarity">
    <text evidence="1 3">Belongs to the peptidase M14 family.</text>
</comment>
<dbReference type="PANTHER" id="PTHR11532">
    <property type="entry name" value="PROTEASE M14 CARBOXYPEPTIDASE"/>
    <property type="match status" value="1"/>
</dbReference>
<dbReference type="Gene3D" id="3.40.630.10">
    <property type="entry name" value="Zn peptidases"/>
    <property type="match status" value="4"/>
</dbReference>
<proteinExistence type="inferred from homology"/>
<dbReference type="PANTHER" id="PTHR11532:SF57">
    <property type="entry name" value="CARBOXYPEPTIDASE D, B"/>
    <property type="match status" value="1"/>
</dbReference>
<dbReference type="SUPFAM" id="SSF49464">
    <property type="entry name" value="Carboxypeptidase regulatory domain-like"/>
    <property type="match status" value="3"/>
</dbReference>
<dbReference type="EMBL" id="CP111015">
    <property type="protein sequence ID" value="WAR01286.1"/>
    <property type="molecule type" value="Genomic_DNA"/>
</dbReference>
<evidence type="ECO:0000313" key="6">
    <source>
        <dbReference type="EMBL" id="WAR01286.1"/>
    </source>
</evidence>
<evidence type="ECO:0000259" key="5">
    <source>
        <dbReference type="PROSITE" id="PS52035"/>
    </source>
</evidence>
<dbReference type="PRINTS" id="PR00765">
    <property type="entry name" value="CRBOXYPTASEA"/>
</dbReference>
<name>A0ABY7E283_MYAAR</name>
<dbReference type="InterPro" id="IPR000834">
    <property type="entry name" value="Peptidase_M14"/>
</dbReference>
<dbReference type="PROSITE" id="PS00132">
    <property type="entry name" value="CARBOXYPEPT_ZN_1"/>
    <property type="match status" value="2"/>
</dbReference>
<organism evidence="6 7">
    <name type="scientific">Mya arenaria</name>
    <name type="common">Soft-shell clam</name>
    <dbReference type="NCBI Taxonomy" id="6604"/>
    <lineage>
        <taxon>Eukaryota</taxon>
        <taxon>Metazoa</taxon>
        <taxon>Spiralia</taxon>
        <taxon>Lophotrochozoa</taxon>
        <taxon>Mollusca</taxon>
        <taxon>Bivalvia</taxon>
        <taxon>Autobranchia</taxon>
        <taxon>Heteroconchia</taxon>
        <taxon>Euheterodonta</taxon>
        <taxon>Imparidentia</taxon>
        <taxon>Neoheterodontei</taxon>
        <taxon>Myida</taxon>
        <taxon>Myoidea</taxon>
        <taxon>Myidae</taxon>
        <taxon>Mya</taxon>
    </lineage>
</organism>
<keyword evidence="4" id="KW-0812">Transmembrane</keyword>
<keyword evidence="7" id="KW-1185">Reference proteome</keyword>
<evidence type="ECO:0000256" key="4">
    <source>
        <dbReference type="SAM" id="Phobius"/>
    </source>
</evidence>
<dbReference type="Proteomes" id="UP001164746">
    <property type="component" value="Chromosome 4"/>
</dbReference>